<feature type="non-terminal residue" evidence="2">
    <location>
        <position position="65"/>
    </location>
</feature>
<dbReference type="EMBL" id="JASPKZ010008632">
    <property type="protein sequence ID" value="KAJ9579169.1"/>
    <property type="molecule type" value="Genomic_DNA"/>
</dbReference>
<feature type="non-terminal residue" evidence="2">
    <location>
        <position position="1"/>
    </location>
</feature>
<feature type="compositionally biased region" description="Pro residues" evidence="1">
    <location>
        <begin position="1"/>
        <end position="10"/>
    </location>
</feature>
<feature type="region of interest" description="Disordered" evidence="1">
    <location>
        <begin position="1"/>
        <end position="34"/>
    </location>
</feature>
<organism evidence="2 3">
    <name type="scientific">Diploptera punctata</name>
    <name type="common">Pacific beetle cockroach</name>
    <dbReference type="NCBI Taxonomy" id="6984"/>
    <lineage>
        <taxon>Eukaryota</taxon>
        <taxon>Metazoa</taxon>
        <taxon>Ecdysozoa</taxon>
        <taxon>Arthropoda</taxon>
        <taxon>Hexapoda</taxon>
        <taxon>Insecta</taxon>
        <taxon>Pterygota</taxon>
        <taxon>Neoptera</taxon>
        <taxon>Polyneoptera</taxon>
        <taxon>Dictyoptera</taxon>
        <taxon>Blattodea</taxon>
        <taxon>Blaberoidea</taxon>
        <taxon>Blaberidae</taxon>
        <taxon>Diplopterinae</taxon>
        <taxon>Diploptera</taxon>
    </lineage>
</organism>
<protein>
    <submittedName>
        <fullName evidence="2">Uncharacterized protein</fullName>
    </submittedName>
</protein>
<sequence>IPQGGPPGSPRVPQGSPKGVPPKDPQRGSHKGAPQYRQTIFTIISCSYDCQFFSFAVVKTADDGE</sequence>
<comment type="caution">
    <text evidence="2">The sequence shown here is derived from an EMBL/GenBank/DDBJ whole genome shotgun (WGS) entry which is preliminary data.</text>
</comment>
<gene>
    <name evidence="2" type="ORF">L9F63_024723</name>
</gene>
<name>A0AAD7ZEE0_DIPPU</name>
<reference evidence="2" key="1">
    <citation type="journal article" date="2023" name="IScience">
        <title>Live-bearing cockroach genome reveals convergent evolutionary mechanisms linked to viviparity in insects and beyond.</title>
        <authorList>
            <person name="Fouks B."/>
            <person name="Harrison M.C."/>
            <person name="Mikhailova A.A."/>
            <person name="Marchal E."/>
            <person name="English S."/>
            <person name="Carruthers M."/>
            <person name="Jennings E.C."/>
            <person name="Chiamaka E.L."/>
            <person name="Frigard R.A."/>
            <person name="Pippel M."/>
            <person name="Attardo G.M."/>
            <person name="Benoit J.B."/>
            <person name="Bornberg-Bauer E."/>
            <person name="Tobe S.S."/>
        </authorList>
    </citation>
    <scope>NUCLEOTIDE SEQUENCE</scope>
    <source>
        <strain evidence="2">Stay&amp;Tobe</strain>
    </source>
</reference>
<evidence type="ECO:0000313" key="2">
    <source>
        <dbReference type="EMBL" id="KAJ9579169.1"/>
    </source>
</evidence>
<dbReference type="AlphaFoldDB" id="A0AAD7ZEE0"/>
<evidence type="ECO:0000313" key="3">
    <source>
        <dbReference type="Proteomes" id="UP001233999"/>
    </source>
</evidence>
<evidence type="ECO:0000256" key="1">
    <source>
        <dbReference type="SAM" id="MobiDB-lite"/>
    </source>
</evidence>
<reference evidence="2" key="2">
    <citation type="submission" date="2023-05" db="EMBL/GenBank/DDBJ databases">
        <authorList>
            <person name="Fouks B."/>
        </authorList>
    </citation>
    <scope>NUCLEOTIDE SEQUENCE</scope>
    <source>
        <strain evidence="2">Stay&amp;Tobe</strain>
        <tissue evidence="2">Testes</tissue>
    </source>
</reference>
<proteinExistence type="predicted"/>
<keyword evidence="3" id="KW-1185">Reference proteome</keyword>
<accession>A0AAD7ZEE0</accession>
<dbReference type="Proteomes" id="UP001233999">
    <property type="component" value="Unassembled WGS sequence"/>
</dbReference>